<dbReference type="FunCoup" id="A0A061A9D5">
    <property type="interactions" value="93"/>
</dbReference>
<accession>A0A061A9D5</accession>
<dbReference type="InterPro" id="IPR003148">
    <property type="entry name" value="RCK_N"/>
</dbReference>
<dbReference type="RefSeq" id="WP_045749046.1">
    <property type="nucleotide sequence ID" value="NZ_FUZK01000003.1"/>
</dbReference>
<dbReference type="KEGG" id="aoc:Aocu_04320"/>
<dbReference type="InParanoid" id="A0A061A9D5"/>
<dbReference type="SUPFAM" id="SSF116726">
    <property type="entry name" value="TrkA C-terminal domain-like"/>
    <property type="match status" value="1"/>
</dbReference>
<dbReference type="InterPro" id="IPR036291">
    <property type="entry name" value="NAD(P)-bd_dom_sf"/>
</dbReference>
<name>A0A061A9D5_9MOLU</name>
<dbReference type="Pfam" id="PF02254">
    <property type="entry name" value="TrkA_N"/>
    <property type="match status" value="1"/>
</dbReference>
<dbReference type="EMBL" id="LK028559">
    <property type="protein sequence ID" value="CDR30505.1"/>
    <property type="molecule type" value="Genomic_DNA"/>
</dbReference>
<dbReference type="InterPro" id="IPR050721">
    <property type="entry name" value="Trk_Ktr_HKT_K-transport"/>
</dbReference>
<dbReference type="STRING" id="35623.Aocu_04320"/>
<dbReference type="HOGENOM" id="CLU_046525_3_2_14"/>
<dbReference type="PROSITE" id="PS51202">
    <property type="entry name" value="RCK_C"/>
    <property type="match status" value="1"/>
</dbReference>
<proteinExistence type="predicted"/>
<evidence type="ECO:0000259" key="1">
    <source>
        <dbReference type="PROSITE" id="PS51201"/>
    </source>
</evidence>
<gene>
    <name evidence="3" type="primary">trkA</name>
    <name evidence="3" type="ORF">Aocu_04320</name>
</gene>
<dbReference type="OrthoDB" id="9776294at2"/>
<dbReference type="Gene3D" id="3.30.70.1450">
    <property type="entry name" value="Regulator of K+ conductance, C-terminal domain"/>
    <property type="match status" value="1"/>
</dbReference>
<sequence length="223" mass="24791">MKKIVAIIGLSRFGLNLVESFSKLDVDLIAIDQNKESVRKASEIITNTFVADSTDEDALKAAGISNADHVIVAFGQNERNNLTASIITIIKLKQLGVKQITARADEDDYEEILKLVGATDIVSPLYIASERVANKIASGNVVDYFNIKNDFDVYEIKIHSEFEPLPITDLDSRSLYSINILLIERNQKMLVPSKDTVLMPNDEIFIFGKKKDIPKITSVFSAN</sequence>
<dbReference type="InterPro" id="IPR036721">
    <property type="entry name" value="RCK_C_sf"/>
</dbReference>
<feature type="domain" description="RCK N-terminal" evidence="1">
    <location>
        <begin position="2"/>
        <end position="123"/>
    </location>
</feature>
<keyword evidence="4" id="KW-1185">Reference proteome</keyword>
<dbReference type="PANTHER" id="PTHR43833">
    <property type="entry name" value="POTASSIUM CHANNEL PROTEIN 2-RELATED-RELATED"/>
    <property type="match status" value="1"/>
</dbReference>
<dbReference type="Proteomes" id="UP000032434">
    <property type="component" value="Chromosome 1"/>
</dbReference>
<dbReference type="PATRIC" id="fig|35623.3.peg.433"/>
<dbReference type="Gene3D" id="3.40.50.720">
    <property type="entry name" value="NAD(P)-binding Rossmann-like Domain"/>
    <property type="match status" value="1"/>
</dbReference>
<feature type="domain" description="RCK C-terminal" evidence="2">
    <location>
        <begin position="140"/>
        <end position="222"/>
    </location>
</feature>
<evidence type="ECO:0000313" key="4">
    <source>
        <dbReference type="Proteomes" id="UP000032434"/>
    </source>
</evidence>
<dbReference type="Pfam" id="PF02080">
    <property type="entry name" value="TrkA_C"/>
    <property type="match status" value="1"/>
</dbReference>
<dbReference type="GO" id="GO:0008324">
    <property type="term" value="F:monoatomic cation transmembrane transporter activity"/>
    <property type="evidence" value="ECO:0007669"/>
    <property type="project" value="InterPro"/>
</dbReference>
<dbReference type="GO" id="GO:0006813">
    <property type="term" value="P:potassium ion transport"/>
    <property type="evidence" value="ECO:0007669"/>
    <property type="project" value="InterPro"/>
</dbReference>
<evidence type="ECO:0000259" key="2">
    <source>
        <dbReference type="PROSITE" id="PS51202"/>
    </source>
</evidence>
<dbReference type="AlphaFoldDB" id="A0A061A9D5"/>
<protein>
    <submittedName>
        <fullName evidence="3">Potassium uptake protein, NAD-binding component TrkA</fullName>
    </submittedName>
</protein>
<evidence type="ECO:0000313" key="3">
    <source>
        <dbReference type="EMBL" id="CDR30505.1"/>
    </source>
</evidence>
<dbReference type="SUPFAM" id="SSF51735">
    <property type="entry name" value="NAD(P)-binding Rossmann-fold domains"/>
    <property type="match status" value="1"/>
</dbReference>
<dbReference type="PROSITE" id="PS51201">
    <property type="entry name" value="RCK_N"/>
    <property type="match status" value="1"/>
</dbReference>
<dbReference type="InterPro" id="IPR006037">
    <property type="entry name" value="RCK_C"/>
</dbReference>
<dbReference type="PANTHER" id="PTHR43833:SF7">
    <property type="entry name" value="KTR SYSTEM POTASSIUM UPTAKE PROTEIN C"/>
    <property type="match status" value="1"/>
</dbReference>
<reference evidence="4" key="1">
    <citation type="submission" date="2014-05" db="EMBL/GenBank/DDBJ databases">
        <authorList>
            <person name="Kube M."/>
        </authorList>
    </citation>
    <scope>NUCLEOTIDE SEQUENCE [LARGE SCALE GENOMIC DNA]</scope>
</reference>
<organism evidence="3 4">
    <name type="scientific">Acholeplasma oculi</name>
    <dbReference type="NCBI Taxonomy" id="35623"/>
    <lineage>
        <taxon>Bacteria</taxon>
        <taxon>Bacillati</taxon>
        <taxon>Mycoplasmatota</taxon>
        <taxon>Mollicutes</taxon>
        <taxon>Acholeplasmatales</taxon>
        <taxon>Acholeplasmataceae</taxon>
        <taxon>Acholeplasma</taxon>
    </lineage>
</organism>